<accession>A0A8H7B0H4</accession>
<reference evidence="2" key="2">
    <citation type="submission" date="2020-08" db="EMBL/GenBank/DDBJ databases">
        <title>Draft Genome Sequence of Cumin Blight Pathogen Alternaria burnsii.</title>
        <authorList>
            <person name="Feng Z."/>
        </authorList>
    </citation>
    <scope>NUCLEOTIDE SEQUENCE</scope>
    <source>
        <strain evidence="2">CBS107.38</strain>
    </source>
</reference>
<gene>
    <name evidence="2" type="ORF">GT037_011210</name>
</gene>
<comment type="caution">
    <text evidence="2">The sequence shown here is derived from an EMBL/GenBank/DDBJ whole genome shotgun (WGS) entry which is preliminary data.</text>
</comment>
<feature type="compositionally biased region" description="Polar residues" evidence="1">
    <location>
        <begin position="1"/>
        <end position="10"/>
    </location>
</feature>
<feature type="region of interest" description="Disordered" evidence="1">
    <location>
        <begin position="1"/>
        <end position="56"/>
    </location>
</feature>
<reference evidence="2" key="1">
    <citation type="submission" date="2020-01" db="EMBL/GenBank/DDBJ databases">
        <authorList>
            <person name="Feng Z.H.Z."/>
        </authorList>
    </citation>
    <scope>NUCLEOTIDE SEQUENCE</scope>
    <source>
        <strain evidence="2">CBS107.38</strain>
    </source>
</reference>
<protein>
    <submittedName>
        <fullName evidence="2">Uncharacterized protein</fullName>
    </submittedName>
</protein>
<sequence>MANSDDSFNNTQGDQDTDYGGDDLTWDAVAQEMDHDVEAEQSDVLDGRDSTQADKNTSDSWGIIKYIETRRRLNDAPIDSRYLSDKEDYNPFLGYRLKIDTVFPYHATILQRRI</sequence>
<evidence type="ECO:0000256" key="1">
    <source>
        <dbReference type="SAM" id="MobiDB-lite"/>
    </source>
</evidence>
<organism evidence="2 3">
    <name type="scientific">Alternaria burnsii</name>
    <dbReference type="NCBI Taxonomy" id="1187904"/>
    <lineage>
        <taxon>Eukaryota</taxon>
        <taxon>Fungi</taxon>
        <taxon>Dikarya</taxon>
        <taxon>Ascomycota</taxon>
        <taxon>Pezizomycotina</taxon>
        <taxon>Dothideomycetes</taxon>
        <taxon>Pleosporomycetidae</taxon>
        <taxon>Pleosporales</taxon>
        <taxon>Pleosporineae</taxon>
        <taxon>Pleosporaceae</taxon>
        <taxon>Alternaria</taxon>
        <taxon>Alternaria sect. Alternaria</taxon>
    </lineage>
</organism>
<proteinExistence type="predicted"/>
<keyword evidence="3" id="KW-1185">Reference proteome</keyword>
<feature type="non-terminal residue" evidence="2">
    <location>
        <position position="114"/>
    </location>
</feature>
<dbReference type="RefSeq" id="XP_038781026.1">
    <property type="nucleotide sequence ID" value="XM_038936257.1"/>
</dbReference>
<evidence type="ECO:0000313" key="2">
    <source>
        <dbReference type="EMBL" id="KAF7670631.1"/>
    </source>
</evidence>
<dbReference type="EMBL" id="JAAABM010000030">
    <property type="protein sequence ID" value="KAF7670631.1"/>
    <property type="molecule type" value="Genomic_DNA"/>
</dbReference>
<evidence type="ECO:0000313" key="3">
    <source>
        <dbReference type="Proteomes" id="UP000596902"/>
    </source>
</evidence>
<dbReference type="AlphaFoldDB" id="A0A8H7B0H4"/>
<dbReference type="GeneID" id="62209435"/>
<dbReference type="Proteomes" id="UP000596902">
    <property type="component" value="Unassembled WGS sequence"/>
</dbReference>
<name>A0A8H7B0H4_9PLEO</name>
<feature type="compositionally biased region" description="Acidic residues" evidence="1">
    <location>
        <begin position="15"/>
        <end position="25"/>
    </location>
</feature>